<dbReference type="PANTHER" id="PTHR31793">
    <property type="entry name" value="4-HYDROXYBENZOYL-COA THIOESTERASE FAMILY MEMBER"/>
    <property type="match status" value="1"/>
</dbReference>
<dbReference type="SUPFAM" id="SSF54637">
    <property type="entry name" value="Thioesterase/thiol ester dehydrase-isomerase"/>
    <property type="match status" value="1"/>
</dbReference>
<keyword evidence="4" id="KW-1185">Reference proteome</keyword>
<reference evidence="3" key="1">
    <citation type="submission" date="2021-12" db="EMBL/GenBank/DDBJ databases">
        <title>taxonomy of Moraxella sp. ZY201224.</title>
        <authorList>
            <person name="Li F."/>
        </authorList>
    </citation>
    <scope>NUCLEOTIDE SEQUENCE</scope>
    <source>
        <strain evidence="3">ZY201224</strain>
    </source>
</reference>
<dbReference type="EMBL" id="CP089977">
    <property type="protein sequence ID" value="UXZ05018.1"/>
    <property type="molecule type" value="Genomic_DNA"/>
</dbReference>
<evidence type="ECO:0000256" key="2">
    <source>
        <dbReference type="ARBA" id="ARBA00022801"/>
    </source>
</evidence>
<dbReference type="PANTHER" id="PTHR31793:SF37">
    <property type="entry name" value="ACYL-COA THIOESTER HYDROLASE YBGC"/>
    <property type="match status" value="1"/>
</dbReference>
<protein>
    <submittedName>
        <fullName evidence="3">Acyl-CoA thioesterase</fullName>
    </submittedName>
</protein>
<dbReference type="InterPro" id="IPR050563">
    <property type="entry name" value="4-hydroxybenzoyl-CoA_TE"/>
</dbReference>
<dbReference type="InterPro" id="IPR006684">
    <property type="entry name" value="YbgC/YbaW"/>
</dbReference>
<dbReference type="Proteomes" id="UP001063782">
    <property type="component" value="Chromosome"/>
</dbReference>
<dbReference type="PIRSF" id="PIRSF003230">
    <property type="entry name" value="YbgC"/>
    <property type="match status" value="1"/>
</dbReference>
<dbReference type="CDD" id="cd00586">
    <property type="entry name" value="4HBT"/>
    <property type="match status" value="1"/>
</dbReference>
<name>A0ABY6F4P7_9GAMM</name>
<evidence type="ECO:0000313" key="4">
    <source>
        <dbReference type="Proteomes" id="UP001063782"/>
    </source>
</evidence>
<sequence length="146" mass="16406">MAIFEKIYKVYINHTDAGGIVYHANHLTFFENCRRDWLTTLGFDGYFFNLDDTSQAKHGLSGAVHFVVSEANLKYRTPLLVDDELSVRIDEVIIKPASLILHQSIHRPNQDKAATTGIITLACVRNDGKQITPCRLPSSFIAKMLA</sequence>
<gene>
    <name evidence="3" type="ORF">LU297_00760</name>
</gene>
<comment type="similarity">
    <text evidence="1">Belongs to the 4-hydroxybenzoyl-CoA thioesterase family.</text>
</comment>
<dbReference type="Gene3D" id="3.10.129.10">
    <property type="entry name" value="Hotdog Thioesterase"/>
    <property type="match status" value="1"/>
</dbReference>
<proteinExistence type="inferred from homology"/>
<accession>A0ABY6F4P7</accession>
<dbReference type="Pfam" id="PF13279">
    <property type="entry name" value="4HBT_2"/>
    <property type="match status" value="1"/>
</dbReference>
<organism evidence="3 4">
    <name type="scientific">Moraxella nasicaprae</name>
    <dbReference type="NCBI Taxonomy" id="2904122"/>
    <lineage>
        <taxon>Bacteria</taxon>
        <taxon>Pseudomonadati</taxon>
        <taxon>Pseudomonadota</taxon>
        <taxon>Gammaproteobacteria</taxon>
        <taxon>Moraxellales</taxon>
        <taxon>Moraxellaceae</taxon>
        <taxon>Moraxella</taxon>
    </lineage>
</organism>
<evidence type="ECO:0000313" key="3">
    <source>
        <dbReference type="EMBL" id="UXZ05018.1"/>
    </source>
</evidence>
<dbReference type="InterPro" id="IPR029069">
    <property type="entry name" value="HotDog_dom_sf"/>
</dbReference>
<keyword evidence="2" id="KW-0378">Hydrolase</keyword>
<dbReference type="RefSeq" id="WP_263076519.1">
    <property type="nucleotide sequence ID" value="NZ_CP089977.1"/>
</dbReference>
<evidence type="ECO:0000256" key="1">
    <source>
        <dbReference type="ARBA" id="ARBA00005953"/>
    </source>
</evidence>